<proteinExistence type="predicted"/>
<dbReference type="InterPro" id="IPR019378">
    <property type="entry name" value="GDP-Fuc_O-FucTrfase"/>
</dbReference>
<keyword evidence="3" id="KW-0119">Carbohydrate metabolism</keyword>
<dbReference type="CDD" id="cd11296">
    <property type="entry name" value="O-FucT_like"/>
    <property type="match status" value="1"/>
</dbReference>
<dbReference type="AlphaFoldDB" id="A0A8H5F3S7"/>
<protein>
    <recommendedName>
        <fullName evidence="7">O-fucosyltransferase family protein</fullName>
    </recommendedName>
</protein>
<dbReference type="EMBL" id="JAACJJ010000028">
    <property type="protein sequence ID" value="KAF5322616.1"/>
    <property type="molecule type" value="Genomic_DNA"/>
</dbReference>
<evidence type="ECO:0000256" key="3">
    <source>
        <dbReference type="ARBA" id="ARBA00023277"/>
    </source>
</evidence>
<feature type="signal peptide" evidence="4">
    <location>
        <begin position="1"/>
        <end position="24"/>
    </location>
</feature>
<dbReference type="OrthoDB" id="423313at2759"/>
<dbReference type="GO" id="GO:0006004">
    <property type="term" value="P:fucose metabolic process"/>
    <property type="evidence" value="ECO:0007669"/>
    <property type="project" value="UniProtKB-KW"/>
</dbReference>
<sequence>MRHGSRPSLCCVLLLAALAWIGLQILREHYNMYLDDPSTRPVLLGSAWQSPSRSPCEQPVLLQHSKPTEKFRENLRDDTSYITTFANFGYNNQFMNIVNMIYLGTLTNRIPILPPFVPNHGISKYTPVFPFGDVFDLEPLRRRLHSPLLEWRDVKVPRDVNTRDSEAAVASLENIGCWTTNMEGSTDVGQSHELLHSLGLDVSYSRVPPITRYDQPDADHIHIVYSLLAEVIYPDDAPLYPNDLKIVQHGHWTRHELLPDRHLTCFDSVYFAVSGKTMWEWSQDWSAAWQKIGRYLHYTPALQNLARVYLNAIFGSGDIIPPFIAVHIRHTDFSEQCTQEQLAADSCFPPLSAYGRHVDDIKRAWVAKNSLNIDHVLVMSGKCVSFMFSAGVMVELIALDDLSPALWEDVRNQGWYGVDHTRFETVNRMGEWYPILLDSVMQSMAMGLVGTTGSTFSMISKRRIHDWNGGFGREVNIKTGQ</sequence>
<evidence type="ECO:0000256" key="4">
    <source>
        <dbReference type="SAM" id="SignalP"/>
    </source>
</evidence>
<accession>A0A8H5F3S7</accession>
<keyword evidence="6" id="KW-1185">Reference proteome</keyword>
<feature type="chain" id="PRO_5034046932" description="O-fucosyltransferase family protein" evidence="4">
    <location>
        <begin position="25"/>
        <end position="481"/>
    </location>
</feature>
<keyword evidence="1" id="KW-0808">Transferase</keyword>
<gene>
    <name evidence="5" type="ORF">D9619_001453</name>
</gene>
<dbReference type="Pfam" id="PF10250">
    <property type="entry name" value="O-FucT"/>
    <property type="match status" value="1"/>
</dbReference>
<comment type="caution">
    <text evidence="5">The sequence shown here is derived from an EMBL/GenBank/DDBJ whole genome shotgun (WGS) entry which is preliminary data.</text>
</comment>
<reference evidence="5 6" key="1">
    <citation type="journal article" date="2020" name="ISME J.">
        <title>Uncovering the hidden diversity of litter-decomposition mechanisms in mushroom-forming fungi.</title>
        <authorList>
            <person name="Floudas D."/>
            <person name="Bentzer J."/>
            <person name="Ahren D."/>
            <person name="Johansson T."/>
            <person name="Persson P."/>
            <person name="Tunlid A."/>
        </authorList>
    </citation>
    <scope>NUCLEOTIDE SEQUENCE [LARGE SCALE GENOMIC DNA]</scope>
    <source>
        <strain evidence="5 6">CBS 101986</strain>
    </source>
</reference>
<keyword evidence="2" id="KW-0294">Fucose metabolism</keyword>
<dbReference type="Gene3D" id="3.40.50.11350">
    <property type="match status" value="1"/>
</dbReference>
<name>A0A8H5F3S7_9AGAR</name>
<evidence type="ECO:0000256" key="2">
    <source>
        <dbReference type="ARBA" id="ARBA00023253"/>
    </source>
</evidence>
<evidence type="ECO:0000313" key="6">
    <source>
        <dbReference type="Proteomes" id="UP000567179"/>
    </source>
</evidence>
<keyword evidence="4" id="KW-0732">Signal</keyword>
<dbReference type="Proteomes" id="UP000567179">
    <property type="component" value="Unassembled WGS sequence"/>
</dbReference>
<evidence type="ECO:0008006" key="7">
    <source>
        <dbReference type="Google" id="ProtNLM"/>
    </source>
</evidence>
<organism evidence="5 6">
    <name type="scientific">Psilocybe cf. subviscida</name>
    <dbReference type="NCBI Taxonomy" id="2480587"/>
    <lineage>
        <taxon>Eukaryota</taxon>
        <taxon>Fungi</taxon>
        <taxon>Dikarya</taxon>
        <taxon>Basidiomycota</taxon>
        <taxon>Agaricomycotina</taxon>
        <taxon>Agaricomycetes</taxon>
        <taxon>Agaricomycetidae</taxon>
        <taxon>Agaricales</taxon>
        <taxon>Agaricineae</taxon>
        <taxon>Strophariaceae</taxon>
        <taxon>Psilocybe</taxon>
    </lineage>
</organism>
<evidence type="ECO:0000256" key="1">
    <source>
        <dbReference type="ARBA" id="ARBA00022679"/>
    </source>
</evidence>
<evidence type="ECO:0000313" key="5">
    <source>
        <dbReference type="EMBL" id="KAF5322616.1"/>
    </source>
</evidence>
<dbReference type="GO" id="GO:0016740">
    <property type="term" value="F:transferase activity"/>
    <property type="evidence" value="ECO:0007669"/>
    <property type="project" value="UniProtKB-KW"/>
</dbReference>